<dbReference type="PANTHER" id="PTHR21197">
    <property type="entry name" value="UDP-GALACTOPYRANOSE MUTASE"/>
    <property type="match status" value="1"/>
</dbReference>
<dbReference type="GO" id="GO:0005829">
    <property type="term" value="C:cytosol"/>
    <property type="evidence" value="ECO:0007669"/>
    <property type="project" value="TreeGrafter"/>
</dbReference>
<proteinExistence type="inferred from homology"/>
<evidence type="ECO:0000313" key="7">
    <source>
        <dbReference type="EMBL" id="QHT14778.1"/>
    </source>
</evidence>
<dbReference type="AlphaFoldDB" id="A0A6C0DCZ1"/>
<evidence type="ECO:0000256" key="1">
    <source>
        <dbReference type="ARBA" id="ARBA00001974"/>
    </source>
</evidence>
<evidence type="ECO:0000259" key="6">
    <source>
        <dbReference type="Pfam" id="PF03275"/>
    </source>
</evidence>
<evidence type="ECO:0000256" key="3">
    <source>
        <dbReference type="ARBA" id="ARBA00022630"/>
    </source>
</evidence>
<reference evidence="7" key="1">
    <citation type="journal article" date="2020" name="Nature">
        <title>Giant virus diversity and host interactions through global metagenomics.</title>
        <authorList>
            <person name="Schulz F."/>
            <person name="Roux S."/>
            <person name="Paez-Espino D."/>
            <person name="Jungbluth S."/>
            <person name="Walsh D.A."/>
            <person name="Denef V.J."/>
            <person name="McMahon K.D."/>
            <person name="Konstantinidis K.T."/>
            <person name="Eloe-Fadrosh E.A."/>
            <person name="Kyrpides N.C."/>
            <person name="Woyke T."/>
        </authorList>
    </citation>
    <scope>NUCLEOTIDE SEQUENCE</scope>
    <source>
        <strain evidence="7">GVMAG-M-3300023174-141</strain>
    </source>
</reference>
<sequence>MNVLIVGAGLSGCTMARTFADKGISVHIIEKRNHLAGNCYDEINEHGIRVSKYGAHLFHTNSERVWEFVSRFAEWVPWYHKVIGTINGTHFPIPVNITTVNTLCGEDMKTEDEMKEWLRQNTIPNSDPRNSEEVALKRVGPVLYEKIFKEYTFKQWAKYPAELDASVLERIPVRTDDQEGYFSDKYQALPKNGYTDFVRAMIDHPLITFSLETDYTEEMRAQYDFVCYTGPIDLFYADRGYPKLEYRSIVFETEHLPIDQFQPNSVVNYPSNEEPFTRIVEYKHFLNQDVPGRTTIVREYTVGEGDPYYPVPTVRNREIYERYKALAEEEEERGVFFVGRLANYKYYNMDAAIENALNACERILNYSPSVLHRYSV</sequence>
<dbReference type="InterPro" id="IPR004379">
    <property type="entry name" value="UDP-GALP_mutase"/>
</dbReference>
<accession>A0A6C0DCZ1</accession>
<comment type="similarity">
    <text evidence="2">Belongs to the UDP-galactopyranose/dTDP-fucopyranose mutase family.</text>
</comment>
<organism evidence="7">
    <name type="scientific">viral metagenome</name>
    <dbReference type="NCBI Taxonomy" id="1070528"/>
    <lineage>
        <taxon>unclassified sequences</taxon>
        <taxon>metagenomes</taxon>
        <taxon>organismal metagenomes</taxon>
    </lineage>
</organism>
<keyword evidence="5" id="KW-0413">Isomerase</keyword>
<dbReference type="SUPFAM" id="SSF51971">
    <property type="entry name" value="Nucleotide-binding domain"/>
    <property type="match status" value="1"/>
</dbReference>
<keyword evidence="3" id="KW-0285">Flavoprotein</keyword>
<dbReference type="GO" id="GO:0008767">
    <property type="term" value="F:UDP-galactopyranose mutase activity"/>
    <property type="evidence" value="ECO:0007669"/>
    <property type="project" value="InterPro"/>
</dbReference>
<dbReference type="SUPFAM" id="SSF54373">
    <property type="entry name" value="FAD-linked reductases, C-terminal domain"/>
    <property type="match status" value="1"/>
</dbReference>
<name>A0A6C0DCZ1_9ZZZZ</name>
<feature type="domain" description="UDP-galactopyranose mutase C-terminal" evidence="6">
    <location>
        <begin position="146"/>
        <end position="346"/>
    </location>
</feature>
<dbReference type="NCBIfam" id="TIGR00031">
    <property type="entry name" value="UDP-GALP_mutase"/>
    <property type="match status" value="1"/>
</dbReference>
<protein>
    <recommendedName>
        <fullName evidence="6">UDP-galactopyranose mutase C-terminal domain-containing protein</fullName>
    </recommendedName>
</protein>
<dbReference type="Pfam" id="PF13450">
    <property type="entry name" value="NAD_binding_8"/>
    <property type="match status" value="1"/>
</dbReference>
<evidence type="ECO:0000256" key="5">
    <source>
        <dbReference type="ARBA" id="ARBA00023235"/>
    </source>
</evidence>
<comment type="cofactor">
    <cofactor evidence="1">
        <name>FAD</name>
        <dbReference type="ChEBI" id="CHEBI:57692"/>
    </cofactor>
</comment>
<dbReference type="InterPro" id="IPR015899">
    <property type="entry name" value="UDP-GalPyranose_mutase_C"/>
</dbReference>
<dbReference type="Gene3D" id="3.40.50.720">
    <property type="entry name" value="NAD(P)-binding Rossmann-like Domain"/>
    <property type="match status" value="3"/>
</dbReference>
<evidence type="ECO:0000256" key="2">
    <source>
        <dbReference type="ARBA" id="ARBA00009321"/>
    </source>
</evidence>
<dbReference type="GO" id="GO:0050660">
    <property type="term" value="F:flavin adenine dinucleotide binding"/>
    <property type="evidence" value="ECO:0007669"/>
    <property type="project" value="TreeGrafter"/>
</dbReference>
<keyword evidence="4" id="KW-0274">FAD</keyword>
<evidence type="ECO:0000256" key="4">
    <source>
        <dbReference type="ARBA" id="ARBA00022827"/>
    </source>
</evidence>
<dbReference type="PANTHER" id="PTHR21197:SF0">
    <property type="entry name" value="UDP-GALACTOPYRANOSE MUTASE"/>
    <property type="match status" value="1"/>
</dbReference>
<dbReference type="EMBL" id="MN739589">
    <property type="protein sequence ID" value="QHT14778.1"/>
    <property type="molecule type" value="Genomic_DNA"/>
</dbReference>
<dbReference type="Pfam" id="PF03275">
    <property type="entry name" value="GLF"/>
    <property type="match status" value="1"/>
</dbReference>